<protein>
    <submittedName>
        <fullName evidence="2">Uncharacterized protein</fullName>
    </submittedName>
</protein>
<proteinExistence type="predicted"/>
<evidence type="ECO:0000256" key="1">
    <source>
        <dbReference type="SAM" id="MobiDB-lite"/>
    </source>
</evidence>
<dbReference type="AlphaFoldDB" id="A0A453FLY9"/>
<organism evidence="2 3">
    <name type="scientific">Aegilops tauschii subsp. strangulata</name>
    <name type="common">Goatgrass</name>
    <dbReference type="NCBI Taxonomy" id="200361"/>
    <lineage>
        <taxon>Eukaryota</taxon>
        <taxon>Viridiplantae</taxon>
        <taxon>Streptophyta</taxon>
        <taxon>Embryophyta</taxon>
        <taxon>Tracheophyta</taxon>
        <taxon>Spermatophyta</taxon>
        <taxon>Magnoliopsida</taxon>
        <taxon>Liliopsida</taxon>
        <taxon>Poales</taxon>
        <taxon>Poaceae</taxon>
        <taxon>BOP clade</taxon>
        <taxon>Pooideae</taxon>
        <taxon>Triticodae</taxon>
        <taxon>Triticeae</taxon>
        <taxon>Triticinae</taxon>
        <taxon>Aegilops</taxon>
    </lineage>
</organism>
<dbReference type="Gramene" id="AET3Gv20719100.4">
    <property type="protein sequence ID" value="AET3Gv20719100.4"/>
    <property type="gene ID" value="AET3Gv20719100"/>
</dbReference>
<reference evidence="3" key="1">
    <citation type="journal article" date="2014" name="Science">
        <title>Ancient hybridizations among the ancestral genomes of bread wheat.</title>
        <authorList>
            <consortium name="International Wheat Genome Sequencing Consortium,"/>
            <person name="Marcussen T."/>
            <person name="Sandve S.R."/>
            <person name="Heier L."/>
            <person name="Spannagl M."/>
            <person name="Pfeifer M."/>
            <person name="Jakobsen K.S."/>
            <person name="Wulff B.B."/>
            <person name="Steuernagel B."/>
            <person name="Mayer K.F."/>
            <person name="Olsen O.A."/>
        </authorList>
    </citation>
    <scope>NUCLEOTIDE SEQUENCE [LARGE SCALE GENOMIC DNA]</scope>
    <source>
        <strain evidence="3">cv. AL8/78</strain>
    </source>
</reference>
<keyword evidence="3" id="KW-1185">Reference proteome</keyword>
<accession>A0A453FLY9</accession>
<reference evidence="3" key="2">
    <citation type="journal article" date="2017" name="Nat. Plants">
        <title>The Aegilops tauschii genome reveals multiple impacts of transposons.</title>
        <authorList>
            <person name="Zhao G."/>
            <person name="Zou C."/>
            <person name="Li K."/>
            <person name="Wang K."/>
            <person name="Li T."/>
            <person name="Gao L."/>
            <person name="Zhang X."/>
            <person name="Wang H."/>
            <person name="Yang Z."/>
            <person name="Liu X."/>
            <person name="Jiang W."/>
            <person name="Mao L."/>
            <person name="Kong X."/>
            <person name="Jiao Y."/>
            <person name="Jia J."/>
        </authorList>
    </citation>
    <scope>NUCLEOTIDE SEQUENCE [LARGE SCALE GENOMIC DNA]</scope>
    <source>
        <strain evidence="3">cv. AL8/78</strain>
    </source>
</reference>
<dbReference type="EnsemblPlants" id="AET3Gv20719100.4">
    <property type="protein sequence ID" value="AET3Gv20719100.4"/>
    <property type="gene ID" value="AET3Gv20719100"/>
</dbReference>
<dbReference type="Proteomes" id="UP000015105">
    <property type="component" value="Chromosome 3D"/>
</dbReference>
<sequence>MSACRRDPAAGRLRRPRRRRRGAGKEGRGAWVGREVPFAAWKGGSAEVQRLWRRGGERRGTTRRAGDGTPWKHRAQQRGKVKEERTMGIWFAPNQFDQRGIIVARIMYWHYFTFCLFQY</sequence>
<evidence type="ECO:0000313" key="3">
    <source>
        <dbReference type="Proteomes" id="UP000015105"/>
    </source>
</evidence>
<reference evidence="2" key="3">
    <citation type="journal article" date="2017" name="Nature">
        <title>Genome sequence of the progenitor of the wheat D genome Aegilops tauschii.</title>
        <authorList>
            <person name="Luo M.C."/>
            <person name="Gu Y.Q."/>
            <person name="Puiu D."/>
            <person name="Wang H."/>
            <person name="Twardziok S.O."/>
            <person name="Deal K.R."/>
            <person name="Huo N."/>
            <person name="Zhu T."/>
            <person name="Wang L."/>
            <person name="Wang Y."/>
            <person name="McGuire P.E."/>
            <person name="Liu S."/>
            <person name="Long H."/>
            <person name="Ramasamy R.K."/>
            <person name="Rodriguez J.C."/>
            <person name="Van S.L."/>
            <person name="Yuan L."/>
            <person name="Wang Z."/>
            <person name="Xia Z."/>
            <person name="Xiao L."/>
            <person name="Anderson O.D."/>
            <person name="Ouyang S."/>
            <person name="Liang Y."/>
            <person name="Zimin A.V."/>
            <person name="Pertea G."/>
            <person name="Qi P."/>
            <person name="Bennetzen J.L."/>
            <person name="Dai X."/>
            <person name="Dawson M.W."/>
            <person name="Muller H.G."/>
            <person name="Kugler K."/>
            <person name="Rivarola-Duarte L."/>
            <person name="Spannagl M."/>
            <person name="Mayer K.F.X."/>
            <person name="Lu F.H."/>
            <person name="Bevan M.W."/>
            <person name="Leroy P."/>
            <person name="Li P."/>
            <person name="You F.M."/>
            <person name="Sun Q."/>
            <person name="Liu Z."/>
            <person name="Lyons E."/>
            <person name="Wicker T."/>
            <person name="Salzberg S.L."/>
            <person name="Devos K.M."/>
            <person name="Dvorak J."/>
        </authorList>
    </citation>
    <scope>NUCLEOTIDE SEQUENCE [LARGE SCALE GENOMIC DNA]</scope>
    <source>
        <strain evidence="2">cv. AL8/78</strain>
    </source>
</reference>
<feature type="region of interest" description="Disordered" evidence="1">
    <location>
        <begin position="1"/>
        <end position="28"/>
    </location>
</feature>
<reference evidence="2" key="5">
    <citation type="journal article" date="2021" name="G3 (Bethesda)">
        <title>Aegilops tauschii genome assembly Aet v5.0 features greater sequence contiguity and improved annotation.</title>
        <authorList>
            <person name="Wang L."/>
            <person name="Zhu T."/>
            <person name="Rodriguez J.C."/>
            <person name="Deal K.R."/>
            <person name="Dubcovsky J."/>
            <person name="McGuire P.E."/>
            <person name="Lux T."/>
            <person name="Spannagl M."/>
            <person name="Mayer K.F.X."/>
            <person name="Baldrich P."/>
            <person name="Meyers B.C."/>
            <person name="Huo N."/>
            <person name="Gu Y.Q."/>
            <person name="Zhou H."/>
            <person name="Devos K.M."/>
            <person name="Bennetzen J.L."/>
            <person name="Unver T."/>
            <person name="Budak H."/>
            <person name="Gulick P.J."/>
            <person name="Galiba G."/>
            <person name="Kalapos B."/>
            <person name="Nelson D.R."/>
            <person name="Li P."/>
            <person name="You F.M."/>
            <person name="Luo M.C."/>
            <person name="Dvorak J."/>
        </authorList>
    </citation>
    <scope>NUCLEOTIDE SEQUENCE [LARGE SCALE GENOMIC DNA]</scope>
    <source>
        <strain evidence="2">cv. AL8/78</strain>
    </source>
</reference>
<feature type="region of interest" description="Disordered" evidence="1">
    <location>
        <begin position="55"/>
        <end position="79"/>
    </location>
</feature>
<evidence type="ECO:0000313" key="2">
    <source>
        <dbReference type="EnsemblPlants" id="AET3Gv20719100.4"/>
    </source>
</evidence>
<feature type="compositionally biased region" description="Basic residues" evidence="1">
    <location>
        <begin position="12"/>
        <end position="22"/>
    </location>
</feature>
<feature type="compositionally biased region" description="Basic and acidic residues" evidence="1">
    <location>
        <begin position="55"/>
        <end position="66"/>
    </location>
</feature>
<name>A0A453FLY9_AEGTS</name>
<reference evidence="2" key="4">
    <citation type="submission" date="2019-03" db="UniProtKB">
        <authorList>
            <consortium name="EnsemblPlants"/>
        </authorList>
    </citation>
    <scope>IDENTIFICATION</scope>
</reference>